<comment type="caution">
    <text evidence="1">The sequence shown here is derived from an EMBL/GenBank/DDBJ whole genome shotgun (WGS) entry which is preliminary data.</text>
</comment>
<accession>A0A3S0IC61</accession>
<dbReference type="AlphaFoldDB" id="A0A3S0IC61"/>
<sequence length="76" mass="8698">MTKKFTKPMKRNWKDDPFPASGRHYLYVCPDCGSRMELHDLRDGDQAYWCHPCAQGHRAGEPPLEALRHEASGEVA</sequence>
<organism evidence="1 2">
    <name type="scientific">Deinococcus radiophilus</name>
    <dbReference type="NCBI Taxonomy" id="32062"/>
    <lineage>
        <taxon>Bacteria</taxon>
        <taxon>Thermotogati</taxon>
        <taxon>Deinococcota</taxon>
        <taxon>Deinococci</taxon>
        <taxon>Deinococcales</taxon>
        <taxon>Deinococcaceae</taxon>
        <taxon>Deinococcus</taxon>
    </lineage>
</organism>
<proteinExistence type="predicted"/>
<dbReference type="Proteomes" id="UP000277766">
    <property type="component" value="Unassembled WGS sequence"/>
</dbReference>
<evidence type="ECO:0000313" key="2">
    <source>
        <dbReference type="Proteomes" id="UP000277766"/>
    </source>
</evidence>
<protein>
    <submittedName>
        <fullName evidence="1">Uncharacterized protein</fullName>
    </submittedName>
</protein>
<gene>
    <name evidence="1" type="ORF">EJ104_01955</name>
</gene>
<dbReference type="OrthoDB" id="72978at2"/>
<reference evidence="1 2" key="1">
    <citation type="submission" date="2018-12" db="EMBL/GenBank/DDBJ databases">
        <title>Deinococcus radiophilus ATCC 27603 genome sequencing and assembly.</title>
        <authorList>
            <person name="Maclea K.S."/>
            <person name="Maynard C.R."/>
        </authorList>
    </citation>
    <scope>NUCLEOTIDE SEQUENCE [LARGE SCALE GENOMIC DNA]</scope>
    <source>
        <strain evidence="1 2">ATCC 27603</strain>
    </source>
</reference>
<name>A0A3S0IC61_9DEIO</name>
<evidence type="ECO:0000313" key="1">
    <source>
        <dbReference type="EMBL" id="RTR30296.1"/>
    </source>
</evidence>
<dbReference type="EMBL" id="RXPE01000002">
    <property type="protein sequence ID" value="RTR30296.1"/>
    <property type="molecule type" value="Genomic_DNA"/>
</dbReference>
<keyword evidence="2" id="KW-1185">Reference proteome</keyword>